<proteinExistence type="predicted"/>
<keyword evidence="2" id="KW-1185">Reference proteome</keyword>
<name>A0ACC2S289_9FUNG</name>
<dbReference type="EMBL" id="QTSX02005940">
    <property type="protein sequence ID" value="KAJ9056415.1"/>
    <property type="molecule type" value="Genomic_DNA"/>
</dbReference>
<sequence>MESNESFSPLEEILHFDDPRYDKVTVPESPVDHKHVPNNKTIELKLTDDNNFIIADDYQPINNQDDIITSQTKSHTQASAEEPVQSDSQITTPQFTNTPMETSSTHMTEIHTHHAPSLQTTQNSITKIVIQRIQHTI</sequence>
<dbReference type="Proteomes" id="UP001165960">
    <property type="component" value="Unassembled WGS sequence"/>
</dbReference>
<evidence type="ECO:0000313" key="1">
    <source>
        <dbReference type="EMBL" id="KAJ9056415.1"/>
    </source>
</evidence>
<organism evidence="1 2">
    <name type="scientific">Entomophthora muscae</name>
    <dbReference type="NCBI Taxonomy" id="34485"/>
    <lineage>
        <taxon>Eukaryota</taxon>
        <taxon>Fungi</taxon>
        <taxon>Fungi incertae sedis</taxon>
        <taxon>Zoopagomycota</taxon>
        <taxon>Entomophthoromycotina</taxon>
        <taxon>Entomophthoromycetes</taxon>
        <taxon>Entomophthorales</taxon>
        <taxon>Entomophthoraceae</taxon>
        <taxon>Entomophthora</taxon>
    </lineage>
</organism>
<protein>
    <submittedName>
        <fullName evidence="1">Uncharacterized protein</fullName>
    </submittedName>
</protein>
<accession>A0ACC2S289</accession>
<gene>
    <name evidence="1" type="ORF">DSO57_1033291</name>
</gene>
<evidence type="ECO:0000313" key="2">
    <source>
        <dbReference type="Proteomes" id="UP001165960"/>
    </source>
</evidence>
<comment type="caution">
    <text evidence="1">The sequence shown here is derived from an EMBL/GenBank/DDBJ whole genome shotgun (WGS) entry which is preliminary data.</text>
</comment>
<reference evidence="1" key="1">
    <citation type="submission" date="2022-04" db="EMBL/GenBank/DDBJ databases">
        <title>Genome of the entomopathogenic fungus Entomophthora muscae.</title>
        <authorList>
            <person name="Elya C."/>
            <person name="Lovett B.R."/>
            <person name="Lee E."/>
            <person name="Macias A.M."/>
            <person name="Hajek A.E."/>
            <person name="De Bivort B.L."/>
            <person name="Kasson M.T."/>
            <person name="De Fine Licht H.H."/>
            <person name="Stajich J.E."/>
        </authorList>
    </citation>
    <scope>NUCLEOTIDE SEQUENCE</scope>
    <source>
        <strain evidence="1">Berkeley</strain>
    </source>
</reference>